<reference evidence="23 29" key="9">
    <citation type="submission" date="2018-11" db="EMBL/GenBank/DDBJ databases">
        <title>Genomic profiling of Staphylococcus species from a Poultry farm system in KwaZulu-Natal, South Africa.</title>
        <authorList>
            <person name="Amoako D.G."/>
            <person name="Somboro A.M."/>
            <person name="Abia A.L.K."/>
            <person name="Bester L.A."/>
            <person name="Essack S.Y."/>
        </authorList>
    </citation>
    <scope>NUCLEOTIDE SEQUENCE [LARGE SCALE GENOMIC DNA]</scope>
    <source>
        <strain evidence="23 29">SA12</strain>
    </source>
</reference>
<dbReference type="Proteomes" id="UP000254116">
    <property type="component" value="Unassembled WGS sequence"/>
</dbReference>
<dbReference type="RefSeq" id="WP_000211597.1">
    <property type="nucleotide sequence ID" value="NZ_AP014921.1"/>
</dbReference>
<evidence type="ECO:0000313" key="11">
    <source>
        <dbReference type="EMBL" id="KMR35644.1"/>
    </source>
</evidence>
<dbReference type="GO" id="GO:0005576">
    <property type="term" value="C:extracellular region"/>
    <property type="evidence" value="ECO:0007669"/>
    <property type="project" value="UniProtKB-SubCell"/>
</dbReference>
<evidence type="ECO:0000313" key="14">
    <source>
        <dbReference type="EMBL" id="MCE3361031.1"/>
    </source>
</evidence>
<evidence type="ECO:0000313" key="36">
    <source>
        <dbReference type="Proteomes" id="UP000478431"/>
    </source>
</evidence>
<accession>A0A0D6WBK1</accession>
<dbReference type="EMBL" id="LFVP01000003">
    <property type="protein sequence ID" value="KSA80397.1"/>
    <property type="molecule type" value="Genomic_DNA"/>
</dbReference>
<reference evidence="22 39" key="11">
    <citation type="journal article" date="2020" name="J. Antimicrob. Chemother.">
        <title>Detection of heterogeneous vancomycin intermediate resistance in MRSA isolates from Latin America.</title>
        <authorList>
            <person name="Castro B.E."/>
            <person name="Berrio M."/>
            <person name="Vargas M.L."/>
            <person name="Carvajal L.P."/>
            <person name="Millan L.V."/>
            <person name="Rios R."/>
            <person name="Hernandez A.K."/>
            <person name="Rincon S."/>
            <person name="Cubides P."/>
            <person name="Forero E."/>
            <person name="Dinh A."/>
            <person name="Seas C."/>
            <person name="Munita J.M."/>
            <person name="Arias C.A."/>
            <person name="Reyes J."/>
            <person name="Diaz L."/>
        </authorList>
    </citation>
    <scope>NUCLEOTIDE SEQUENCE [LARGE SCALE GENOMIC DNA]</scope>
    <source>
        <strain evidence="22 39">UP89</strain>
    </source>
</reference>
<dbReference type="EMBL" id="JAAJIY010000006">
    <property type="protein sequence ID" value="NGK20522.1"/>
    <property type="molecule type" value="Genomic_DNA"/>
</dbReference>
<evidence type="ECO:0000313" key="19">
    <source>
        <dbReference type="EMBL" id="NDP55240.1"/>
    </source>
</evidence>
<dbReference type="Proteomes" id="UP001200271">
    <property type="component" value="Unassembled WGS sequence"/>
</dbReference>
<evidence type="ECO:0000256" key="1">
    <source>
        <dbReference type="ARBA" id="ARBA00004613"/>
    </source>
</evidence>
<evidence type="ECO:0000313" key="30">
    <source>
        <dbReference type="Proteomes" id="UP000433366"/>
    </source>
</evidence>
<evidence type="ECO:0000313" key="18">
    <source>
        <dbReference type="EMBL" id="MVM11030.1"/>
    </source>
</evidence>
<dbReference type="EMBL" id="LALJ01000031">
    <property type="protein sequence ID" value="KMR35644.1"/>
    <property type="molecule type" value="Genomic_DNA"/>
</dbReference>
<reference evidence="14" key="16">
    <citation type="journal article" date="2021" name="Front Med (Lausanne)">
        <title>The Prevalence and Determinants of Fusidic Acid Resistance Among Methicillin-Resistant Staphylococcus aureus Clinical Isolates in China.</title>
        <authorList>
            <person name="Zhao H."/>
            <person name="Wang X."/>
            <person name="Wang B."/>
            <person name="Xu Y."/>
            <person name="Rao L."/>
            <person name="Wan B."/>
            <person name="Guo Y."/>
            <person name="Wu X."/>
            <person name="Yu J."/>
            <person name="Chen L."/>
            <person name="Li M."/>
            <person name="Yu F."/>
        </authorList>
    </citation>
    <scope>NUCLEOTIDE SEQUENCE</scope>
    <source>
        <strain evidence="14">NC-4</strain>
    </source>
</reference>
<accession>A0A4P7P311</accession>
<dbReference type="Proteomes" id="UP000052129">
    <property type="component" value="Unassembled WGS sequence"/>
</dbReference>
<gene>
    <name evidence="9" type="primary">scn_1</name>
    <name evidence="13" type="ORF">ACR79_06295</name>
    <name evidence="8" type="ORF">CNH36_00925</name>
    <name evidence="25" type="ORF">DQU50_09935</name>
    <name evidence="23" type="ORF">EIH03_11995</name>
    <name evidence="12" type="ORF">EP54_06230</name>
    <name evidence="11" type="ORF">EQ90_12050</name>
    <name evidence="20" type="ORF">G0Z31_03160</name>
    <name evidence="21" type="ORF">G6Y24_11115</name>
    <name evidence="15" type="ORF">GO793_04115</name>
    <name evidence="16" type="ORF">GO814_11335</name>
    <name evidence="17" type="ORF">GO941_03080</name>
    <name evidence="18" type="ORF">GO942_10035</name>
    <name evidence="22" type="ORF">GQX52_07820</name>
    <name evidence="19" type="ORF">GZ130_01345</name>
    <name evidence="14" type="ORF">LB359_01465</name>
    <name evidence="10" type="ORF">M1K003_0539</name>
    <name evidence="24" type="ORF">NCTC10702_00420</name>
    <name evidence="9" type="ORF">SAMEA70153168_00781</name>
</gene>
<dbReference type="EMBL" id="WPXC01000017">
    <property type="protein sequence ID" value="MVM11030.1"/>
    <property type="molecule type" value="Genomic_DNA"/>
</dbReference>
<dbReference type="SMR" id="A0A0D6WBK1"/>
<reference evidence="13" key="2">
    <citation type="submission" date="2015-06" db="EMBL/GenBank/DDBJ databases">
        <authorList>
            <person name="Diene S.M."/>
            <person name="Von Dach E."/>
            <person name="Fankhauser C."/>
            <person name="Schrenzel J."/>
            <person name="Harbarth S."/>
            <person name="Francois P."/>
        </authorList>
    </citation>
    <scope>NUCLEOTIDE SEQUENCE</scope>
    <source>
        <strain evidence="13">MRSA_S26</strain>
    </source>
</reference>
<evidence type="ECO:0000313" key="8">
    <source>
        <dbReference type="EMBL" id="ATC70264.1"/>
    </source>
</evidence>
<dbReference type="EMBL" id="QNXF01000003">
    <property type="protein sequence ID" value="TXL39819.1"/>
    <property type="molecule type" value="Genomic_DNA"/>
</dbReference>
<dbReference type="EMBL" id="BDVT01000002">
    <property type="protein sequence ID" value="GBV19567.1"/>
    <property type="molecule type" value="Genomic_DNA"/>
</dbReference>
<dbReference type="EMBL" id="UHBY01000003">
    <property type="protein sequence ID" value="SUL30954.1"/>
    <property type="molecule type" value="Genomic_DNA"/>
</dbReference>
<comment type="similarity">
    <text evidence="2">Belongs to the SCIN family.</text>
</comment>
<dbReference type="Proteomes" id="UP000217245">
    <property type="component" value="Chromosome"/>
</dbReference>
<reference evidence="20 36" key="14">
    <citation type="submission" date="2020-02" db="EMBL/GenBank/DDBJ databases">
        <title>Novel Insights Into The Classification of Staphylococcal Beta-Lactamases In Relation To The Cefazolin Inoculum Effect.</title>
        <authorList>
            <person name="Carvajal L.P."/>
            <person name="Rincon S."/>
            <person name="Echeverri A."/>
            <person name="Porras J."/>
            <person name="Rios R."/>
            <person name="Ordonez K."/>
            <person name="Seas C."/>
            <person name="Gomez-Villegas S."/>
            <person name="Diaz L."/>
            <person name="Arias C.A."/>
            <person name="Reyes J."/>
        </authorList>
    </citation>
    <scope>NUCLEOTIDE SEQUENCE [LARGE SCALE GENOMIC DNA]</scope>
    <source>
        <strain evidence="20 36">UP127</strain>
    </source>
</reference>
<dbReference type="EMBL" id="CP023391">
    <property type="protein sequence ID" value="ATC70264.1"/>
    <property type="molecule type" value="Genomic_DNA"/>
</dbReference>
<evidence type="ECO:0000313" key="16">
    <source>
        <dbReference type="EMBL" id="MVK35731.1"/>
    </source>
</evidence>
<dbReference type="Proteomes" id="UP000478867">
    <property type="component" value="Unassembled WGS sequence"/>
</dbReference>
<proteinExistence type="inferred from homology"/>
<dbReference type="EMBL" id="JAIUEN010000008">
    <property type="protein sequence ID" value="MCE3361031.1"/>
    <property type="molecule type" value="Genomic_DNA"/>
</dbReference>
<reference evidence="21 35" key="13">
    <citation type="submission" date="2020-02" db="EMBL/GenBank/DDBJ databases">
        <title>Detection of Heterogeneous Vancomycin Intermediate Resistance in Methicillin Resistant Staphylococcus aureus Isolates from Latin-America.</title>
        <authorList>
            <person name="Castro-Cardozo B."/>
            <person name="Berrio M."/>
            <person name="Vargas M.L."/>
            <person name="Carvajal L.P."/>
            <person name="Millan L.V."/>
            <person name="Rios R."/>
            <person name="Hernandez A."/>
            <person name="Rincon S.L."/>
            <person name="Cubides P."/>
            <person name="Forero E."/>
            <person name="Dinh A."/>
            <person name="Seas C."/>
            <person name="Munita J.M."/>
            <person name="Arias C.A."/>
            <person name="Reyes J."/>
            <person name="Diaz L."/>
        </authorList>
    </citation>
    <scope>NUCLEOTIDE SEQUENCE [LARGE SCALE GENOMIC DNA]</scope>
    <source>
        <strain evidence="21 35">UG255</strain>
    </source>
</reference>
<evidence type="ECO:0000313" key="33">
    <source>
        <dbReference type="Proteomes" id="UP000466646"/>
    </source>
</evidence>
<evidence type="ECO:0000313" key="22">
    <source>
        <dbReference type="EMBL" id="NUY68544.1"/>
    </source>
</evidence>
<dbReference type="EMBL" id="CAIIGN010000002">
    <property type="protein sequence ID" value="CAC8222219.1"/>
    <property type="molecule type" value="Genomic_DNA"/>
</dbReference>
<reference evidence="13" key="3">
    <citation type="journal article" date="2016" name="J. Infect. Dis.">
        <title>Comparative Genomics of Community-Associated Methicillin-Resistant Staphylococcus aureus Shows the Emergence of Clone ST8-USA300 in Geneva, Switzerland.</title>
        <authorList>
            <person name="Von Dach E."/>
            <person name="Diene S.M."/>
            <person name="Fankhauser C."/>
            <person name="Schrenzel J."/>
            <person name="Harbarth S."/>
            <person name="Francois P."/>
        </authorList>
    </citation>
    <scope>NUCLEOTIDE SEQUENCE</scope>
    <source>
        <strain evidence="13">MRSA_S26</strain>
    </source>
</reference>
<evidence type="ECO:0000256" key="7">
    <source>
        <dbReference type="ARBA" id="ARBA00025334"/>
    </source>
</evidence>
<evidence type="ECO:0000256" key="5">
    <source>
        <dbReference type="ARBA" id="ARBA00022729"/>
    </source>
</evidence>
<reference evidence="24 27" key="7">
    <citation type="submission" date="2018-06" db="EMBL/GenBank/DDBJ databases">
        <authorList>
            <consortium name="Pathogen Informatics"/>
            <person name="Doyle S."/>
        </authorList>
    </citation>
    <scope>NUCLEOTIDE SEQUENCE [LARGE SCALE GENOMIC DNA]</scope>
    <source>
        <strain evidence="24 27">NCTC10702</strain>
    </source>
</reference>
<evidence type="ECO:0000313" key="21">
    <source>
        <dbReference type="EMBL" id="NGW68023.1"/>
    </source>
</evidence>
<dbReference type="Proteomes" id="UP000434412">
    <property type="component" value="Unassembled WGS sequence"/>
</dbReference>
<dbReference type="OMA" id="CLNLDAY"/>
<dbReference type="Proteomes" id="UP000294017">
    <property type="component" value="Unassembled WGS sequence"/>
</dbReference>
<reference evidence="8 26" key="5">
    <citation type="submission" date="2017-09" db="EMBL/GenBank/DDBJ databases">
        <title>A single nucleotide polymorphism in the Staphylococcus aureus virulence regulator SaeR abolishes pathogenesis.</title>
        <authorList>
            <person name="Copin R.J."/>
            <person name="Sause W."/>
            <person name="Shopsin B."/>
            <person name="Torres V.J."/>
        </authorList>
    </citation>
    <scope>NUCLEOTIDE SEQUENCE [LARGE SCALE GENOMIC DNA]</scope>
    <source>
        <strain evidence="26">Newman</strain>
        <strain evidence="8">Newman_D2C</strain>
    </source>
</reference>
<evidence type="ECO:0000313" key="15">
    <source>
        <dbReference type="EMBL" id="MVI55043.1"/>
    </source>
</evidence>
<evidence type="ECO:0000313" key="10">
    <source>
        <dbReference type="EMBL" id="GBV19567.1"/>
    </source>
</evidence>
<evidence type="ECO:0000313" key="17">
    <source>
        <dbReference type="EMBL" id="MVL44477.1"/>
    </source>
</evidence>
<evidence type="ECO:0000313" key="31">
    <source>
        <dbReference type="Proteomes" id="UP000434412"/>
    </source>
</evidence>
<reference evidence="28" key="4">
    <citation type="submission" date="2017-08" db="EMBL/GenBank/DDBJ databases">
        <title>Protection against atopic dermatitis through acquisition of Staphylococcus quorum-sensing agr mutations in the skin.</title>
        <authorList>
            <person name="Nakamura Y."/>
            <person name="Takahashi H."/>
            <person name="Takaya A."/>
            <person name="Inoue Y."/>
            <person name="Katayama Y."/>
            <person name="Kusuya Y."/>
            <person name="Shoji T."/>
            <person name="Takada S."/>
            <person name="Nakagawa S."/>
            <person name="Oguma R."/>
            <person name="Ozawa N."/>
            <person name="Yamaide F."/>
            <person name="Suzuki S."/>
            <person name="Villaruz A."/>
            <person name="Otto M."/>
            <person name="Matsue H."/>
            <person name="Nunez G."/>
            <person name="Shimojo N."/>
        </authorList>
    </citation>
    <scope>NUCLEOTIDE SEQUENCE [LARGE SCALE GENOMIC DNA]</scope>
    <source>
        <strain evidence="28">M1K003</strain>
    </source>
</reference>
<keyword evidence="6" id="KW-0843">Virulence</keyword>
<dbReference type="EMBL" id="WPRH01000294">
    <property type="protein sequence ID" value="MVI55043.1"/>
    <property type="molecule type" value="Genomic_DNA"/>
</dbReference>
<evidence type="ECO:0000313" key="39">
    <source>
        <dbReference type="Proteomes" id="UP000561555"/>
    </source>
</evidence>
<evidence type="ECO:0000313" key="13">
    <source>
        <dbReference type="EMBL" id="KSA80397.1"/>
    </source>
</evidence>
<dbReference type="EMBL" id="JAALTR010000284">
    <property type="protein sequence ID" value="NGW68023.1"/>
    <property type="molecule type" value="Genomic_DNA"/>
</dbReference>
<evidence type="ECO:0000256" key="3">
    <source>
        <dbReference type="ARBA" id="ARBA00015649"/>
    </source>
</evidence>
<dbReference type="Proteomes" id="UP000471199">
    <property type="component" value="Unassembled WGS sequence"/>
</dbReference>
<dbReference type="EMBL" id="RQTF01000252">
    <property type="protein sequence ID" value="RZI06052.1"/>
    <property type="molecule type" value="Genomic_DNA"/>
</dbReference>
<dbReference type="Proteomes" id="UP000478431">
    <property type="component" value="Unassembled WGS sequence"/>
</dbReference>
<organism evidence="15 30">
    <name type="scientific">Staphylococcus aureus</name>
    <dbReference type="NCBI Taxonomy" id="1280"/>
    <lineage>
        <taxon>Bacteria</taxon>
        <taxon>Bacillati</taxon>
        <taxon>Bacillota</taxon>
        <taxon>Bacilli</taxon>
        <taxon>Bacillales</taxon>
        <taxon>Staphylococcaceae</taxon>
        <taxon>Staphylococcus</taxon>
    </lineage>
</organism>
<evidence type="ECO:0000313" key="38">
    <source>
        <dbReference type="Proteomes" id="UP000507402"/>
    </source>
</evidence>
<dbReference type="EMBL" id="WPTS01000035">
    <property type="protein sequence ID" value="MVK35731.1"/>
    <property type="molecule type" value="Genomic_DNA"/>
</dbReference>
<dbReference type="Gene3D" id="1.20.1270.10">
    <property type="match status" value="1"/>
</dbReference>
<dbReference type="EMBL" id="LALQ01000021">
    <property type="protein sequence ID" value="KMR57428.1"/>
    <property type="molecule type" value="Genomic_DNA"/>
</dbReference>
<dbReference type="AlphaFoldDB" id="A0A0D6WBK1"/>
<evidence type="ECO:0000313" key="12">
    <source>
        <dbReference type="EMBL" id="KMR57428.1"/>
    </source>
</evidence>
<evidence type="ECO:0000313" key="28">
    <source>
        <dbReference type="Proteomes" id="UP000265645"/>
    </source>
</evidence>
<dbReference type="EMBL" id="WPVZ01000213">
    <property type="protein sequence ID" value="MVL44477.1"/>
    <property type="molecule type" value="Genomic_DNA"/>
</dbReference>
<evidence type="ECO:0000313" key="25">
    <source>
        <dbReference type="EMBL" id="TXL39819.1"/>
    </source>
</evidence>
<evidence type="ECO:0000256" key="2">
    <source>
        <dbReference type="ARBA" id="ARBA00007022"/>
    </source>
</evidence>
<evidence type="ECO:0000313" key="35">
    <source>
        <dbReference type="Proteomes" id="UP000473113"/>
    </source>
</evidence>
<dbReference type="Proteomes" id="UP000507402">
    <property type="component" value="Unassembled WGS sequence"/>
</dbReference>
<dbReference type="Proteomes" id="UP000466646">
    <property type="component" value="Unassembled WGS sequence"/>
</dbReference>
<name>A0A0D6WBK1_STAAU</name>
<reference evidence="10" key="8">
    <citation type="submission" date="2018-07" db="EMBL/GenBank/DDBJ databases">
        <title>Protection against atopic dermatitis through acquisition of Staphylococcus quorum-sensing agr mutations in the skin.</title>
        <authorList>
            <person name="Nakamura Y."/>
            <person name="Takahashi H."/>
            <person name="Takaya A."/>
            <person name="Inoue Y."/>
            <person name="Katayama Y."/>
            <person name="Kusuya Y."/>
            <person name="Shoji T."/>
            <person name="Takada S."/>
            <person name="Nakagawa S."/>
            <person name="Oguma R."/>
            <person name="Ozawa N."/>
            <person name="Yamaide F."/>
            <person name="Suzuki S."/>
            <person name="Villaruz A."/>
            <person name="Otto M."/>
            <person name="Matsue H."/>
            <person name="Nunez G."/>
            <person name="Shimojo N."/>
        </authorList>
    </citation>
    <scope>NUCLEOTIDE SEQUENCE</scope>
    <source>
        <strain evidence="10">M1K003</strain>
    </source>
</reference>
<comment type="subcellular location">
    <subcellularLocation>
        <location evidence="1">Secreted</location>
    </subcellularLocation>
</comment>
<evidence type="ECO:0000313" key="34">
    <source>
        <dbReference type="Proteomes" id="UP000471199"/>
    </source>
</evidence>
<dbReference type="EMBL" id="JAAFLG010000002">
    <property type="protein sequence ID" value="NDP55240.1"/>
    <property type="molecule type" value="Genomic_DNA"/>
</dbReference>
<protein>
    <recommendedName>
        <fullName evidence="3">Staphylococcal complement inhibitor</fullName>
    </recommendedName>
</protein>
<reference evidence="25 32" key="6">
    <citation type="submission" date="2018-06" db="EMBL/GenBank/DDBJ databases">
        <title>Whole genome sequencing to identify and define MRSA outbreaks.</title>
        <authorList>
            <person name="Sullivan M.J."/>
            <person name="Altman D.R."/>
            <person name="Chacko K."/>
            <person name="Ciferri B."/>
            <person name="Webster E."/>
            <person name="Deikus G."/>
            <person name="Lewis M."/>
            <person name="Khan Z."/>
            <person name="Beckford C."/>
            <person name="Rendo A."/>
            <person name="Samaroo F."/>
            <person name="Sebra R."/>
            <person name="Karam-Howlin R."/>
            <person name="Southwick K."/>
            <person name="Adams E."/>
            <person name="Ying L."/>
            <person name="Kornblum J."/>
            <person name="Factor S."/>
            <person name="Danesh Yazdi M."/>
            <person name="Dingle T."/>
            <person name="Hamula C."/>
            <person name="Bashir A."/>
            <person name="Schadt E."/>
            <person name="Kasarskis A."/>
            <person name="Patel G."/>
            <person name="Wallach F."/>
            <person name="Gibbs K."/>
            <person name="Van Bakel H."/>
        </authorList>
    </citation>
    <scope>NUCLEOTIDE SEQUENCE [LARGE SCALE GENOMIC DNA]</scope>
    <source>
        <strain evidence="25">Pt013</strain>
        <strain evidence="32">pt013</strain>
    </source>
</reference>
<reference evidence="11" key="1">
    <citation type="journal article" date="2015" name="J. Infect. Dis.">
        <title>Parallel Epidemics of Community-Associated Methicillin-Resistant Staphylococcus aureus USA300 Infection in North and South America.</title>
        <authorList>
            <person name="Planet P.J."/>
            <person name="Diaz L."/>
            <person name="Kolokotronis S.O."/>
            <person name="Narechania A."/>
            <person name="Reyes J."/>
            <person name="Xing G."/>
            <person name="Rincon S."/>
            <person name="Smith H."/>
            <person name="Panesso D."/>
            <person name="Ryan C."/>
            <person name="Smith D.P."/>
            <person name="Guzman M."/>
            <person name="Zurita J."/>
            <person name="Sebra R."/>
            <person name="Deikus G."/>
            <person name="Nolan R.L."/>
            <person name="Tenover F.C."/>
            <person name="Weinstock G.M."/>
            <person name="Robinson D.A."/>
            <person name="Arias C.A."/>
        </authorList>
    </citation>
    <scope>NUCLEOTIDE SEQUENCE</scope>
    <source>
        <strain evidence="11">CA15</strain>
        <strain evidence="12">M121</strain>
    </source>
</reference>
<evidence type="ECO:0000313" key="24">
    <source>
        <dbReference type="EMBL" id="SUL30954.1"/>
    </source>
</evidence>
<comment type="function">
    <text evidence="7">Involved in countering the first line of host defense mechanisms. Efficiently inhibits opsonization, phagocytosis and killing of S.aureus by human neutrophils. Acts by binding and stabilizing human C3 convertases (C4b2a and C3bBb), leading to their inactivation. The convertases are no longer able to cleave complement C3, therefore preventing further C3b deposition on the bacterial surface and phagocytosis of the bacterium. Also prevents C5a-induced neutrophil responses.</text>
</comment>
<evidence type="ECO:0000313" key="32">
    <source>
        <dbReference type="Proteomes" id="UP000451682"/>
    </source>
</evidence>
<evidence type="ECO:0000313" key="26">
    <source>
        <dbReference type="Proteomes" id="UP000217245"/>
    </source>
</evidence>
<evidence type="ECO:0000313" key="9">
    <source>
        <dbReference type="EMBL" id="CAC8222219.1"/>
    </source>
</evidence>
<dbReference type="Proteomes" id="UP000265645">
    <property type="component" value="Unassembled WGS sequence"/>
</dbReference>
<dbReference type="Proteomes" id="UP000451682">
    <property type="component" value="Unassembled WGS sequence"/>
</dbReference>
<evidence type="ECO:0000256" key="6">
    <source>
        <dbReference type="ARBA" id="ARBA00023026"/>
    </source>
</evidence>
<dbReference type="EMBL" id="JAANDN010000075">
    <property type="protein sequence ID" value="NUY68544.1"/>
    <property type="molecule type" value="Genomic_DNA"/>
</dbReference>
<dbReference type="Pfam" id="PF11546">
    <property type="entry name" value="CompInhib_SCIN"/>
    <property type="match status" value="1"/>
</dbReference>
<keyword evidence="5" id="KW-0732">Signal</keyword>
<dbReference type="Proteomes" id="UP000561555">
    <property type="component" value="Unassembled WGS sequence"/>
</dbReference>
<evidence type="ECO:0000313" key="27">
    <source>
        <dbReference type="Proteomes" id="UP000254116"/>
    </source>
</evidence>
<reference evidence="14" key="17">
    <citation type="submission" date="2023-08" db="EMBL/GenBank/DDBJ databases">
        <authorList>
            <person name="Zhao H."/>
            <person name="Wang X."/>
        </authorList>
    </citation>
    <scope>NUCLEOTIDE SEQUENCE</scope>
    <source>
        <strain evidence="14">NC-4</strain>
    </source>
</reference>
<dbReference type="InterPro" id="IPR029048">
    <property type="entry name" value="HSP70_C_sf"/>
</dbReference>
<evidence type="ECO:0000313" key="29">
    <source>
        <dbReference type="Proteomes" id="UP000294017"/>
    </source>
</evidence>
<sequence length="114" mass="12829">MTTQMKIKTYLVAGIKAALLDTTGIKLASKSETTSHTYQHQALVDQLHELIANTDLNKLSYLNLDAFQKRDILAAHYIAKSAIRTKNLDQMTKAKQRLESIYNSISNPLHSQNN</sequence>
<accession>A0A1E8XB88</accession>
<reference evidence="30 31" key="10">
    <citation type="submission" date="2019-11" db="EMBL/GenBank/DDBJ databases">
        <title>Implementation of targeted gown and glove precautions to prevent Staphylococcus aureus acquisition in community-based nursing homes.</title>
        <authorList>
            <person name="Stine O.C."/>
        </authorList>
    </citation>
    <scope>NUCLEOTIDE SEQUENCE [LARGE SCALE GENOMIC DNA]</scope>
    <source>
        <strain evidence="18 37">S_1081.LBCF.DN</strain>
        <strain evidence="17 31">S_2023.LVRQ.AN</strain>
        <strain evidence="16 34">S_2062.LAUP.DI</strain>
        <strain evidence="15 30">S_4031.LGMP.AI</strain>
    </source>
</reference>
<dbReference type="KEGG" id="saud:CH52_04580"/>
<keyword evidence="4" id="KW-0964">Secreted</keyword>
<evidence type="ECO:0000313" key="23">
    <source>
        <dbReference type="EMBL" id="RZI06052.1"/>
    </source>
</evidence>
<dbReference type="Proteomes" id="UP000473113">
    <property type="component" value="Unassembled WGS sequence"/>
</dbReference>
<evidence type="ECO:0000313" key="37">
    <source>
        <dbReference type="Proteomes" id="UP000478867"/>
    </source>
</evidence>
<reference evidence="9 38" key="15">
    <citation type="submission" date="2020-06" db="EMBL/GenBank/DDBJ databases">
        <authorList>
            <consortium name="Pathogen Informatics"/>
        </authorList>
    </citation>
    <scope>NUCLEOTIDE SEQUENCE [LARGE SCALE GENOMIC DNA]</scope>
    <source>
        <strain evidence="9 38">MOS114</strain>
    </source>
</reference>
<reference evidence="19 33" key="12">
    <citation type="submission" date="2020-01" db="EMBL/GenBank/DDBJ databases">
        <title>Analysis of Virulence and Antimicrobial Resistance Gene Carriage in Staphylococcus aureus Infections in Equids Using Whole Genome Sequencing.</title>
        <authorList>
            <person name="Little S.V."/>
            <person name="Hillhouse A.E."/>
            <person name="Cohen N.D."/>
            <person name="Lawhon S.D."/>
            <person name="Bryan L.K."/>
        </authorList>
    </citation>
    <scope>NUCLEOTIDE SEQUENCE [LARGE SCALE GENOMIC DNA]</scope>
    <source>
        <strain evidence="19 33">61-017</strain>
    </source>
</reference>
<dbReference type="InterPro" id="IPR021612">
    <property type="entry name" value="SCIN"/>
</dbReference>
<dbReference type="Proteomes" id="UP000433366">
    <property type="component" value="Unassembled WGS sequence"/>
</dbReference>
<evidence type="ECO:0000256" key="4">
    <source>
        <dbReference type="ARBA" id="ARBA00022525"/>
    </source>
</evidence>
<evidence type="ECO:0000313" key="20">
    <source>
        <dbReference type="EMBL" id="NGK20522.1"/>
    </source>
</evidence>